<dbReference type="Gene3D" id="3.30.1380.10">
    <property type="match status" value="1"/>
</dbReference>
<evidence type="ECO:0000259" key="3">
    <source>
        <dbReference type="Pfam" id="PF13539"/>
    </source>
</evidence>
<feature type="chain" id="PRO_5046507767" evidence="2">
    <location>
        <begin position="20"/>
        <end position="224"/>
    </location>
</feature>
<name>A0ABT4XR69_9RHOB</name>
<comment type="caution">
    <text evidence="4">The sequence shown here is derived from an EMBL/GenBank/DDBJ whole genome shotgun (WGS) entry which is preliminary data.</text>
</comment>
<feature type="signal peptide" evidence="2">
    <location>
        <begin position="1"/>
        <end position="19"/>
    </location>
</feature>
<keyword evidence="2" id="KW-0732">Signal</keyword>
<dbReference type="Proteomes" id="UP001210720">
    <property type="component" value="Unassembled WGS sequence"/>
</dbReference>
<dbReference type="EMBL" id="JAQIOY010000002">
    <property type="protein sequence ID" value="MDA7424448.1"/>
    <property type="molecule type" value="Genomic_DNA"/>
</dbReference>
<sequence length="224" mass="24564">MIKSIVTSALIGLSLCSNAAIAEQPVEIAILRGSHGPIPDQMWAKMQDLSWHSDMPCPTREELSLLTVPYNGFDGETKEGKLIVAVSVADDMLDIMADLKAAGFQFRLMRPVHEFLGEDLRSMTANNTSAFNCRFIGGTKRLSEHARGLAIDINPVQNPYVRGDYTSPPNGRAYDTRKERANTTDPGLILADGAVVEAFKSRGWGWGGDWSSSKDYQHFSKSGN</sequence>
<evidence type="ECO:0000313" key="5">
    <source>
        <dbReference type="Proteomes" id="UP001210720"/>
    </source>
</evidence>
<feature type="region of interest" description="Disordered" evidence="1">
    <location>
        <begin position="160"/>
        <end position="182"/>
    </location>
</feature>
<dbReference type="Pfam" id="PF13539">
    <property type="entry name" value="Peptidase_M15_4"/>
    <property type="match status" value="1"/>
</dbReference>
<evidence type="ECO:0000256" key="2">
    <source>
        <dbReference type="SAM" id="SignalP"/>
    </source>
</evidence>
<accession>A0ABT4XR69</accession>
<evidence type="ECO:0000256" key="1">
    <source>
        <dbReference type="SAM" id="MobiDB-lite"/>
    </source>
</evidence>
<dbReference type="InterPro" id="IPR009045">
    <property type="entry name" value="Zn_M74/Hedgehog-like"/>
</dbReference>
<dbReference type="SUPFAM" id="SSF55166">
    <property type="entry name" value="Hedgehog/DD-peptidase"/>
    <property type="match status" value="1"/>
</dbReference>
<keyword evidence="5" id="KW-1185">Reference proteome</keyword>
<reference evidence="4 5" key="1">
    <citation type="submission" date="2023-01" db="EMBL/GenBank/DDBJ databases">
        <title>Thalassococcus onchidii sp. nov., isolated from a marine invertebrate from the South China Sea.</title>
        <authorList>
            <person name="Xu S."/>
            <person name="Liu Z."/>
            <person name="Xu Y."/>
        </authorList>
    </citation>
    <scope>NUCLEOTIDE SEQUENCE [LARGE SCALE GENOMIC DNA]</scope>
    <source>
        <strain evidence="4 5">KCTC 32084</strain>
    </source>
</reference>
<dbReference type="InterPro" id="IPR039561">
    <property type="entry name" value="Peptidase_M15C"/>
</dbReference>
<proteinExistence type="predicted"/>
<organism evidence="4 5">
    <name type="scientific">Thalassococcus lentus</name>
    <dbReference type="NCBI Taxonomy" id="1210524"/>
    <lineage>
        <taxon>Bacteria</taxon>
        <taxon>Pseudomonadati</taxon>
        <taxon>Pseudomonadota</taxon>
        <taxon>Alphaproteobacteria</taxon>
        <taxon>Rhodobacterales</taxon>
        <taxon>Roseobacteraceae</taxon>
        <taxon>Thalassococcus</taxon>
    </lineage>
</organism>
<feature type="domain" description="Peptidase M15C" evidence="3">
    <location>
        <begin position="138"/>
        <end position="220"/>
    </location>
</feature>
<gene>
    <name evidence="4" type="ORF">PFY00_06915</name>
</gene>
<dbReference type="RefSeq" id="WP_271431802.1">
    <property type="nucleotide sequence ID" value="NZ_JAQIOY010000002.1"/>
</dbReference>
<evidence type="ECO:0000313" key="4">
    <source>
        <dbReference type="EMBL" id="MDA7424448.1"/>
    </source>
</evidence>
<protein>
    <submittedName>
        <fullName evidence="4">M15 family metallopeptidase</fullName>
    </submittedName>
</protein>